<organism evidence="8 9">
    <name type="scientific">Paraurantiacibacter namhicola</name>
    <dbReference type="NCBI Taxonomy" id="645517"/>
    <lineage>
        <taxon>Bacteria</taxon>
        <taxon>Pseudomonadati</taxon>
        <taxon>Pseudomonadota</taxon>
        <taxon>Alphaproteobacteria</taxon>
        <taxon>Sphingomonadales</taxon>
        <taxon>Erythrobacteraceae</taxon>
        <taxon>Paraurantiacibacter</taxon>
    </lineage>
</organism>
<evidence type="ECO:0000313" key="8">
    <source>
        <dbReference type="EMBL" id="ANU07451.1"/>
    </source>
</evidence>
<evidence type="ECO:0000256" key="7">
    <source>
        <dbReference type="SAM" id="SignalP"/>
    </source>
</evidence>
<evidence type="ECO:0000256" key="4">
    <source>
        <dbReference type="ARBA" id="ARBA00022801"/>
    </source>
</evidence>
<dbReference type="Pfam" id="PF02265">
    <property type="entry name" value="S1-P1_nuclease"/>
    <property type="match status" value="1"/>
</dbReference>
<feature type="chain" id="PRO_5008884437" evidence="7">
    <location>
        <begin position="25"/>
        <end position="278"/>
    </location>
</feature>
<protein>
    <submittedName>
        <fullName evidence="8">S1/P1 Nuclease</fullName>
    </submittedName>
</protein>
<dbReference type="InterPro" id="IPR008947">
    <property type="entry name" value="PLipase_C/P1_nuclease_dom_sf"/>
</dbReference>
<dbReference type="STRING" id="645517.A6F65_01144"/>
<dbReference type="AlphaFoldDB" id="A0A1C7D812"/>
<reference evidence="8 9" key="1">
    <citation type="submission" date="2016-07" db="EMBL/GenBank/DDBJ databases">
        <title>Complete genome sequence of Altererythrobacter namhicola JCM 16345T, containing esterase-encoding genes.</title>
        <authorList>
            <person name="Cheng H."/>
            <person name="Wu Y.-H."/>
            <person name="Jian S.-L."/>
            <person name="Huo Y.-Y."/>
            <person name="Wang C.-S."/>
            <person name="Xu X.-W."/>
        </authorList>
    </citation>
    <scope>NUCLEOTIDE SEQUENCE [LARGE SCALE GENOMIC DNA]</scope>
    <source>
        <strain evidence="8 9">JCM 16345</strain>
    </source>
</reference>
<feature type="signal peptide" evidence="7">
    <location>
        <begin position="1"/>
        <end position="24"/>
    </location>
</feature>
<evidence type="ECO:0000256" key="1">
    <source>
        <dbReference type="ARBA" id="ARBA00022722"/>
    </source>
</evidence>
<keyword evidence="7" id="KW-0732">Signal</keyword>
<dbReference type="GO" id="GO:0016788">
    <property type="term" value="F:hydrolase activity, acting on ester bonds"/>
    <property type="evidence" value="ECO:0007669"/>
    <property type="project" value="InterPro"/>
</dbReference>
<dbReference type="EMBL" id="CP016545">
    <property type="protein sequence ID" value="ANU07451.1"/>
    <property type="molecule type" value="Genomic_DNA"/>
</dbReference>
<name>A0A1C7D812_9SPHN</name>
<dbReference type="GO" id="GO:0003676">
    <property type="term" value="F:nucleic acid binding"/>
    <property type="evidence" value="ECO:0007669"/>
    <property type="project" value="InterPro"/>
</dbReference>
<dbReference type="GO" id="GO:0006308">
    <property type="term" value="P:DNA catabolic process"/>
    <property type="evidence" value="ECO:0007669"/>
    <property type="project" value="InterPro"/>
</dbReference>
<dbReference type="Gene3D" id="1.10.575.10">
    <property type="entry name" value="P1 Nuclease"/>
    <property type="match status" value="1"/>
</dbReference>
<dbReference type="GO" id="GO:0046872">
    <property type="term" value="F:metal ion binding"/>
    <property type="evidence" value="ECO:0007669"/>
    <property type="project" value="UniProtKB-KW"/>
</dbReference>
<proteinExistence type="predicted"/>
<keyword evidence="9" id="KW-1185">Reference proteome</keyword>
<gene>
    <name evidence="8" type="ORF">A6F65_01144</name>
</gene>
<keyword evidence="5" id="KW-1015">Disulfide bond</keyword>
<sequence length="278" mass="31300">MKRPLRAFALSAAAIAMAINAAPAAAWGPIGHRVTGALAERNIDGHTRAQITQIIGNESLAEASTWPDEQRSNPAQFWQETASPWHYVTLPDGRTIDMLEHPAEGDAATALEMFAATLRDPEASQADKARALRFVVHLVGDLHMPLHVGNGTDRGGNDFVVLWFDQMTNLHWVWDEGMIVRQQLSYSEYADRLARRTTPANVISWWDARPETWMQESADLRMRIYPSTGEFEGMGTAEAPRVLKYQYNYDWTPTMEMRLQQAGVRIAAYLDWVFAPQC</sequence>
<keyword evidence="1" id="KW-0540">Nuclease</keyword>
<evidence type="ECO:0000313" key="9">
    <source>
        <dbReference type="Proteomes" id="UP000092698"/>
    </source>
</evidence>
<dbReference type="InterPro" id="IPR003154">
    <property type="entry name" value="S1/P1nuclease"/>
</dbReference>
<dbReference type="CDD" id="cd11010">
    <property type="entry name" value="S1-P1_nuclease"/>
    <property type="match status" value="1"/>
</dbReference>
<evidence type="ECO:0000256" key="6">
    <source>
        <dbReference type="ARBA" id="ARBA00023180"/>
    </source>
</evidence>
<keyword evidence="3" id="KW-0255">Endonuclease</keyword>
<evidence type="ECO:0000256" key="2">
    <source>
        <dbReference type="ARBA" id="ARBA00022723"/>
    </source>
</evidence>
<keyword evidence="4" id="KW-0378">Hydrolase</keyword>
<dbReference type="GO" id="GO:0004519">
    <property type="term" value="F:endonuclease activity"/>
    <property type="evidence" value="ECO:0007669"/>
    <property type="project" value="UniProtKB-KW"/>
</dbReference>
<dbReference type="SUPFAM" id="SSF48537">
    <property type="entry name" value="Phospholipase C/P1 nuclease"/>
    <property type="match status" value="1"/>
</dbReference>
<evidence type="ECO:0000256" key="5">
    <source>
        <dbReference type="ARBA" id="ARBA00023157"/>
    </source>
</evidence>
<dbReference type="PANTHER" id="PTHR33146">
    <property type="entry name" value="ENDONUCLEASE 4"/>
    <property type="match status" value="1"/>
</dbReference>
<dbReference type="RefSeq" id="WP_067790164.1">
    <property type="nucleotide sequence ID" value="NZ_CP016545.1"/>
</dbReference>
<dbReference type="PATRIC" id="fig|645517.4.peg.1137"/>
<keyword evidence="6" id="KW-0325">Glycoprotein</keyword>
<dbReference type="Proteomes" id="UP000092698">
    <property type="component" value="Chromosome"/>
</dbReference>
<keyword evidence="2" id="KW-0479">Metal-binding</keyword>
<dbReference type="KEGG" id="anh:A6F65_01144"/>
<evidence type="ECO:0000256" key="3">
    <source>
        <dbReference type="ARBA" id="ARBA00022759"/>
    </source>
</evidence>
<accession>A0A1C7D812</accession>
<dbReference type="PANTHER" id="PTHR33146:SF26">
    <property type="entry name" value="ENDONUCLEASE 4"/>
    <property type="match status" value="1"/>
</dbReference>